<evidence type="ECO:0000313" key="1">
    <source>
        <dbReference type="EMBL" id="TDU67135.1"/>
    </source>
</evidence>
<keyword evidence="2" id="KW-1185">Reference proteome</keyword>
<dbReference type="RefSeq" id="WP_133796361.1">
    <property type="nucleotide sequence ID" value="NZ_SOCA01000007.1"/>
</dbReference>
<reference evidence="1 2" key="1">
    <citation type="submission" date="2019-03" db="EMBL/GenBank/DDBJ databases">
        <title>Genomic Encyclopedia of Archaeal and Bacterial Type Strains, Phase II (KMG-II): from individual species to whole genera.</title>
        <authorList>
            <person name="Goeker M."/>
        </authorList>
    </citation>
    <scope>NUCLEOTIDE SEQUENCE [LARGE SCALE GENOMIC DNA]</scope>
    <source>
        <strain evidence="1 2">ATCC 25309</strain>
    </source>
</reference>
<dbReference type="Proteomes" id="UP000295662">
    <property type="component" value="Unassembled WGS sequence"/>
</dbReference>
<dbReference type="NCBIfam" id="TIGR04113">
    <property type="entry name" value="cas_csx17"/>
    <property type="match status" value="1"/>
</dbReference>
<protein>
    <submittedName>
        <fullName evidence="1">CRISPR-associated protein Csx17</fullName>
    </submittedName>
</protein>
<name>A0A4R7RQS5_9BACT</name>
<accession>A0A4R7RQS5</accession>
<proteinExistence type="predicted"/>
<organism evidence="1 2">
    <name type="scientific">Prosthecobacter fusiformis</name>
    <dbReference type="NCBI Taxonomy" id="48464"/>
    <lineage>
        <taxon>Bacteria</taxon>
        <taxon>Pseudomonadati</taxon>
        <taxon>Verrucomicrobiota</taxon>
        <taxon>Verrucomicrobiia</taxon>
        <taxon>Verrucomicrobiales</taxon>
        <taxon>Verrucomicrobiaceae</taxon>
        <taxon>Prosthecobacter</taxon>
    </lineage>
</organism>
<sequence length="725" mass="79627">MPTLTLSGCAPVPLAHYLKALGILRLVGESPKGDLSASAAWNNDQIILTSRFDGKGLLNFFLHDYQPTPVLAPWNGGSGFFKKDNREAIDAIMASGAARLLNYQNSLTAARQAVNQLDLKEKPDGEAKASLLQICRNTLPDDALGWLDAVFVLSQDGPKFPPLLGTGGNDGRLEFTNNFMQRITELMDCATGQPSPHSERWLRAALFGAAASGSTAKAPIGQFFPGAAGGANATSGFDAASAVNPWDFVLMIEGALLFAAASVKRLESSGDGSLIYPFCVRQTGVGYASASMADEKDARCEMWMPLWERATSLPELRAIFSEGRAQVGGRAAKNGVDFARAAVSLGVDRGISAFQRYGFQVRNGLAYFATPLDRVRVRRNAHSDILSDLDAWHSRLRSKADDAPATVLRGLNEIERRVFEFCQDDSPHARVALLVAAGRTQRALARSFAWVAESFIPPLSGLRPEWLIDNPTTEFRLAASLASTNAWLGRGDGKGTFWLRSQLEPVDIKTGENRVWLSWLKNPSNDVTWHDGDLTDCLNSIMARRIHRVEKAGCEGWPDWSPCYARLDDITDFIEGRIDPAMLADLIWGLSLIDWQTVAYAKKQGREQEQDERITYDWRDDEEYRHRAIPSSFYALLKLCFRHNNDGIPIEATLHQLARIGNGQAASRLAARRLRASGEAPLVTDLPVAATTARRTAAAMLFPISPSDMKLLKLTLQHQTQEQTA</sequence>
<comment type="caution">
    <text evidence="1">The sequence shown here is derived from an EMBL/GenBank/DDBJ whole genome shotgun (WGS) entry which is preliminary data.</text>
</comment>
<evidence type="ECO:0000313" key="2">
    <source>
        <dbReference type="Proteomes" id="UP000295662"/>
    </source>
</evidence>
<dbReference type="OrthoDB" id="441343at2"/>
<dbReference type="AlphaFoldDB" id="A0A4R7RQS5"/>
<gene>
    <name evidence="1" type="ORF">EI77_03336</name>
</gene>
<dbReference type="EMBL" id="SOCA01000007">
    <property type="protein sequence ID" value="TDU67135.1"/>
    <property type="molecule type" value="Genomic_DNA"/>
</dbReference>
<dbReference type="InterPro" id="IPR026483">
    <property type="entry name" value="Cas_Csx17"/>
</dbReference>